<evidence type="ECO:0000313" key="3">
    <source>
        <dbReference type="Proteomes" id="UP000000214"/>
    </source>
</evidence>
<feature type="domain" description="Mycothiol-dependent maleylpyruvate isomerase metal-binding" evidence="1">
    <location>
        <begin position="28"/>
        <end position="162"/>
    </location>
</feature>
<dbReference type="SUPFAM" id="SSF55718">
    <property type="entry name" value="SCP-like"/>
    <property type="match status" value="1"/>
</dbReference>
<sequence length="249" mass="26812">MDLMTSLTRADSLVISGEMAEVRAVKLEATQRLLGSTMGISDEQWQSASRLPGWTRAHVATHLARNADAMTTLVEALARGERPPLYPSISDRDREIERGSERDGLALQIDLDTSAGRLHEAFDRIVSFTDPVPVELAAGVVVDATQLPAVRLAEVLLHHVDLDVGYEIRDIPDQAARWLLEWVCFRLQHRPGTPAMRVVSASGLSERIGGSGFATTIRGEDAALAGWLSGRGSADGLSGTDSIALPLLG</sequence>
<gene>
    <name evidence="2" type="ordered locus">PACID_13100</name>
</gene>
<evidence type="ECO:0000313" key="2">
    <source>
        <dbReference type="EMBL" id="AFV89131.1"/>
    </source>
</evidence>
<protein>
    <submittedName>
        <fullName evidence="2">TIGR03083 family protein</fullName>
    </submittedName>
</protein>
<accession>K7RRY5</accession>
<dbReference type="Proteomes" id="UP000000214">
    <property type="component" value="Chromosome"/>
</dbReference>
<name>K7RRY5_ACIA4</name>
<dbReference type="InterPro" id="IPR034660">
    <property type="entry name" value="DinB/YfiT-like"/>
</dbReference>
<proteinExistence type="predicted"/>
<dbReference type="NCBIfam" id="TIGR03083">
    <property type="entry name" value="maleylpyruvate isomerase family mycothiol-dependent enzyme"/>
    <property type="match status" value="1"/>
</dbReference>
<dbReference type="HOGENOM" id="CLU_077935_0_0_11"/>
<dbReference type="InterPro" id="IPR017517">
    <property type="entry name" value="Maleyloyr_isom"/>
</dbReference>
<dbReference type="GO" id="GO:0046872">
    <property type="term" value="F:metal ion binding"/>
    <property type="evidence" value="ECO:0007669"/>
    <property type="project" value="InterPro"/>
</dbReference>
<dbReference type="KEGG" id="pbo:PACID_13100"/>
<dbReference type="eggNOG" id="ENOG5031RF6">
    <property type="taxonomic scope" value="Bacteria"/>
</dbReference>
<dbReference type="PATRIC" id="fig|1171373.8.peg.1304"/>
<dbReference type="SUPFAM" id="SSF109854">
    <property type="entry name" value="DinB/YfiT-like putative metalloenzymes"/>
    <property type="match status" value="1"/>
</dbReference>
<reference evidence="2 3" key="1">
    <citation type="journal article" date="2012" name="BMC Genomics">
        <title>The genome sequence of Propionibacterium acidipropionici provides insights into its biotechnological and industrial potential.</title>
        <authorList>
            <person name="Parizzi L.P."/>
            <person name="Grassi M.C."/>
            <person name="Llerena L.A."/>
            <person name="Carazzolle M.F."/>
            <person name="Queiroz V.L."/>
            <person name="Lunardi I."/>
            <person name="Zeidler A.F."/>
            <person name="Teixeira P.J."/>
            <person name="Mieczkowski P."/>
            <person name="Rincones J."/>
            <person name="Pereira G.A."/>
        </authorList>
    </citation>
    <scope>NUCLEOTIDE SEQUENCE [LARGE SCALE GENOMIC DNA]</scope>
    <source>
        <strain evidence="3">ATCC 4875 / DSM 20272 / JCM 6432 / NBRC 12425 / NCIMB 8070</strain>
    </source>
</reference>
<dbReference type="InterPro" id="IPR024344">
    <property type="entry name" value="MDMPI_metal-binding"/>
</dbReference>
<dbReference type="InterPro" id="IPR036527">
    <property type="entry name" value="SCP2_sterol-bd_dom_sf"/>
</dbReference>
<dbReference type="STRING" id="1171373.PACID_13100"/>
<dbReference type="EMBL" id="CP003493">
    <property type="protein sequence ID" value="AFV89131.1"/>
    <property type="molecule type" value="Genomic_DNA"/>
</dbReference>
<dbReference type="Pfam" id="PF11716">
    <property type="entry name" value="MDMPI_N"/>
    <property type="match status" value="1"/>
</dbReference>
<dbReference type="AlphaFoldDB" id="K7RRY5"/>
<dbReference type="Gene3D" id="1.20.120.450">
    <property type="entry name" value="dinb family like domain"/>
    <property type="match status" value="1"/>
</dbReference>
<organism evidence="2 3">
    <name type="scientific">Acidipropionibacterium acidipropionici (strain ATCC 4875 / DSM 20272 / JCM 6432 / NBRC 12425 / NCIMB 8070 / 4)</name>
    <name type="common">Propionibacterium acidipropionici</name>
    <dbReference type="NCBI Taxonomy" id="1171373"/>
    <lineage>
        <taxon>Bacteria</taxon>
        <taxon>Bacillati</taxon>
        <taxon>Actinomycetota</taxon>
        <taxon>Actinomycetes</taxon>
        <taxon>Propionibacteriales</taxon>
        <taxon>Propionibacteriaceae</taxon>
        <taxon>Acidipropionibacterium</taxon>
    </lineage>
</organism>
<evidence type="ECO:0000259" key="1">
    <source>
        <dbReference type="Pfam" id="PF11716"/>
    </source>
</evidence>